<protein>
    <submittedName>
        <fullName evidence="1">4404_t:CDS:1</fullName>
    </submittedName>
</protein>
<dbReference type="EMBL" id="CAJVPT010026965">
    <property type="protein sequence ID" value="CAG8681581.1"/>
    <property type="molecule type" value="Genomic_DNA"/>
</dbReference>
<reference evidence="1" key="1">
    <citation type="submission" date="2021-06" db="EMBL/GenBank/DDBJ databases">
        <authorList>
            <person name="Kallberg Y."/>
            <person name="Tangrot J."/>
            <person name="Rosling A."/>
        </authorList>
    </citation>
    <scope>NUCLEOTIDE SEQUENCE</scope>
    <source>
        <strain evidence="1">CL356</strain>
    </source>
</reference>
<keyword evidence="2" id="KW-1185">Reference proteome</keyword>
<sequence length="218" mass="24850">AKTISRKEENVDDDMNDSFISDSSSSSIKTTRSSFMSASLDNKQDLDSISPGLEGSETKFVDVVQVEEEILEIAHDEITSSSSEGENNDWNDKINVFFQGSPEQQSSNLFKKLRKSDEQDIFNKEDEDDETTDNVDAVTNDNIHNESETSSNDYNEELEDDEKINFDLTNITKELQKEPTVEWKVGSINVTQKFRQYQIEVLKKADKGGLTYEKIYEI</sequence>
<feature type="non-terminal residue" evidence="1">
    <location>
        <position position="218"/>
    </location>
</feature>
<evidence type="ECO:0000313" key="1">
    <source>
        <dbReference type="EMBL" id="CAG8681581.1"/>
    </source>
</evidence>
<gene>
    <name evidence="1" type="ORF">ACOLOM_LOCUS9363</name>
</gene>
<accession>A0ACA9P2T4</accession>
<organism evidence="1 2">
    <name type="scientific">Acaulospora colombiana</name>
    <dbReference type="NCBI Taxonomy" id="27376"/>
    <lineage>
        <taxon>Eukaryota</taxon>
        <taxon>Fungi</taxon>
        <taxon>Fungi incertae sedis</taxon>
        <taxon>Mucoromycota</taxon>
        <taxon>Glomeromycotina</taxon>
        <taxon>Glomeromycetes</taxon>
        <taxon>Diversisporales</taxon>
        <taxon>Acaulosporaceae</taxon>
        <taxon>Acaulospora</taxon>
    </lineage>
</organism>
<dbReference type="Proteomes" id="UP000789525">
    <property type="component" value="Unassembled WGS sequence"/>
</dbReference>
<comment type="caution">
    <text evidence="1">The sequence shown here is derived from an EMBL/GenBank/DDBJ whole genome shotgun (WGS) entry which is preliminary data.</text>
</comment>
<proteinExistence type="predicted"/>
<name>A0ACA9P2T4_9GLOM</name>
<evidence type="ECO:0000313" key="2">
    <source>
        <dbReference type="Proteomes" id="UP000789525"/>
    </source>
</evidence>
<feature type="non-terminal residue" evidence="1">
    <location>
        <position position="1"/>
    </location>
</feature>